<evidence type="ECO:0000313" key="2">
    <source>
        <dbReference type="EMBL" id="KAH7931917.1"/>
    </source>
</evidence>
<dbReference type="VEuPathDB" id="VectorBase:RSAN_034168"/>
<proteinExistence type="predicted"/>
<dbReference type="EMBL" id="JABSTV010001846">
    <property type="protein sequence ID" value="KAH7931917.1"/>
    <property type="molecule type" value="Genomic_DNA"/>
</dbReference>
<reference evidence="2" key="2">
    <citation type="submission" date="2021-09" db="EMBL/GenBank/DDBJ databases">
        <authorList>
            <person name="Jia N."/>
            <person name="Wang J."/>
            <person name="Shi W."/>
            <person name="Du L."/>
            <person name="Sun Y."/>
            <person name="Zhan W."/>
            <person name="Jiang J."/>
            <person name="Wang Q."/>
            <person name="Zhang B."/>
            <person name="Ji P."/>
            <person name="Sakyi L.B."/>
            <person name="Cui X."/>
            <person name="Yuan T."/>
            <person name="Jiang B."/>
            <person name="Yang W."/>
            <person name="Lam T.T.-Y."/>
            <person name="Chang Q."/>
            <person name="Ding S."/>
            <person name="Wang X."/>
            <person name="Zhu J."/>
            <person name="Ruan X."/>
            <person name="Zhao L."/>
            <person name="Wei J."/>
            <person name="Que T."/>
            <person name="Du C."/>
            <person name="Cheng J."/>
            <person name="Dai P."/>
            <person name="Han X."/>
            <person name="Huang E."/>
            <person name="Gao Y."/>
            <person name="Liu J."/>
            <person name="Shao H."/>
            <person name="Ye R."/>
            <person name="Li L."/>
            <person name="Wei W."/>
            <person name="Wang X."/>
            <person name="Wang C."/>
            <person name="Huo Q."/>
            <person name="Li W."/>
            <person name="Guo W."/>
            <person name="Chen H."/>
            <person name="Chen S."/>
            <person name="Zhou L."/>
            <person name="Zhou L."/>
            <person name="Ni X."/>
            <person name="Tian J."/>
            <person name="Zhou Y."/>
            <person name="Sheng Y."/>
            <person name="Liu T."/>
            <person name="Pan Y."/>
            <person name="Xia L."/>
            <person name="Li J."/>
            <person name="Zhao F."/>
            <person name="Cao W."/>
        </authorList>
    </citation>
    <scope>NUCLEOTIDE SEQUENCE</scope>
    <source>
        <strain evidence="2">Rsan-2018</strain>
        <tissue evidence="2">Larvae</tissue>
    </source>
</reference>
<gene>
    <name evidence="2" type="ORF">HPB52_025095</name>
</gene>
<reference evidence="2" key="1">
    <citation type="journal article" date="2020" name="Cell">
        <title>Large-Scale Comparative Analyses of Tick Genomes Elucidate Their Genetic Diversity and Vector Capacities.</title>
        <authorList>
            <consortium name="Tick Genome and Microbiome Consortium (TIGMIC)"/>
            <person name="Jia N."/>
            <person name="Wang J."/>
            <person name="Shi W."/>
            <person name="Du L."/>
            <person name="Sun Y."/>
            <person name="Zhan W."/>
            <person name="Jiang J.F."/>
            <person name="Wang Q."/>
            <person name="Zhang B."/>
            <person name="Ji P."/>
            <person name="Bell-Sakyi L."/>
            <person name="Cui X.M."/>
            <person name="Yuan T.T."/>
            <person name="Jiang B.G."/>
            <person name="Yang W.F."/>
            <person name="Lam T.T."/>
            <person name="Chang Q.C."/>
            <person name="Ding S.J."/>
            <person name="Wang X.J."/>
            <person name="Zhu J.G."/>
            <person name="Ruan X.D."/>
            <person name="Zhao L."/>
            <person name="Wei J.T."/>
            <person name="Ye R.Z."/>
            <person name="Que T.C."/>
            <person name="Du C.H."/>
            <person name="Zhou Y.H."/>
            <person name="Cheng J.X."/>
            <person name="Dai P.F."/>
            <person name="Guo W.B."/>
            <person name="Han X.H."/>
            <person name="Huang E.J."/>
            <person name="Li L.F."/>
            <person name="Wei W."/>
            <person name="Gao Y.C."/>
            <person name="Liu J.Z."/>
            <person name="Shao H.Z."/>
            <person name="Wang X."/>
            <person name="Wang C.C."/>
            <person name="Yang T.C."/>
            <person name="Huo Q.B."/>
            <person name="Li W."/>
            <person name="Chen H.Y."/>
            <person name="Chen S.E."/>
            <person name="Zhou L.G."/>
            <person name="Ni X.B."/>
            <person name="Tian J.H."/>
            <person name="Sheng Y."/>
            <person name="Liu T."/>
            <person name="Pan Y.S."/>
            <person name="Xia L.Y."/>
            <person name="Li J."/>
            <person name="Zhao F."/>
            <person name="Cao W.C."/>
        </authorList>
    </citation>
    <scope>NUCLEOTIDE SEQUENCE</scope>
    <source>
        <strain evidence="2">Rsan-2018</strain>
    </source>
</reference>
<protein>
    <submittedName>
        <fullName evidence="2">Uncharacterized protein</fullName>
    </submittedName>
</protein>
<feature type="compositionally biased region" description="Polar residues" evidence="1">
    <location>
        <begin position="123"/>
        <end position="136"/>
    </location>
</feature>
<keyword evidence="3" id="KW-1185">Reference proteome</keyword>
<organism evidence="2 3">
    <name type="scientific">Rhipicephalus sanguineus</name>
    <name type="common">Brown dog tick</name>
    <name type="synonym">Ixodes sanguineus</name>
    <dbReference type="NCBI Taxonomy" id="34632"/>
    <lineage>
        <taxon>Eukaryota</taxon>
        <taxon>Metazoa</taxon>
        <taxon>Ecdysozoa</taxon>
        <taxon>Arthropoda</taxon>
        <taxon>Chelicerata</taxon>
        <taxon>Arachnida</taxon>
        <taxon>Acari</taxon>
        <taxon>Parasitiformes</taxon>
        <taxon>Ixodida</taxon>
        <taxon>Ixodoidea</taxon>
        <taxon>Ixodidae</taxon>
        <taxon>Rhipicephalinae</taxon>
        <taxon>Rhipicephalus</taxon>
        <taxon>Rhipicephalus</taxon>
    </lineage>
</organism>
<dbReference type="Proteomes" id="UP000821837">
    <property type="component" value="Unassembled WGS sequence"/>
</dbReference>
<evidence type="ECO:0000256" key="1">
    <source>
        <dbReference type="SAM" id="MobiDB-lite"/>
    </source>
</evidence>
<sequence>MPKFVVAEVVSKVGVPQLPRIMVPKLPVPKIVMAELPGTDVLQSEAYLLGSLVNGKLRHLGSKSAGLLGLGSKSTGHLGGPKYASGYIKGGFRVGHGAGPVAEVQLGSDTVPTPASPVDSWSFDGNTEQNVTTNHSRPARSLDEGAMGRYFQFIRNNDEGLCVARMVCTMAAYPRDFGDYGRKVVDFFDDVKPSPFSPVAAYKEASVAGRSGDSCPSRYPDCRVDTESLARLVESSM</sequence>
<name>A0A9D4P926_RHISA</name>
<dbReference type="AlphaFoldDB" id="A0A9D4P926"/>
<accession>A0A9D4P926</accession>
<feature type="region of interest" description="Disordered" evidence="1">
    <location>
        <begin position="119"/>
        <end position="139"/>
    </location>
</feature>
<comment type="caution">
    <text evidence="2">The sequence shown here is derived from an EMBL/GenBank/DDBJ whole genome shotgun (WGS) entry which is preliminary data.</text>
</comment>
<evidence type="ECO:0000313" key="3">
    <source>
        <dbReference type="Proteomes" id="UP000821837"/>
    </source>
</evidence>